<gene>
    <name evidence="2" type="ORF">MNB_SUP05-SYMBIONT-5-1040</name>
</gene>
<dbReference type="AlphaFoldDB" id="A0A1W1E753"/>
<dbReference type="EMBL" id="FPHZ01000241">
    <property type="protein sequence ID" value="SFV89586.1"/>
    <property type="molecule type" value="Genomic_DNA"/>
</dbReference>
<dbReference type="PANTHER" id="PTHR35812">
    <property type="entry name" value="LIPOPROTEIN"/>
    <property type="match status" value="1"/>
</dbReference>
<dbReference type="InterPro" id="IPR011460">
    <property type="entry name" value="Lcl_C"/>
</dbReference>
<proteinExistence type="predicted"/>
<name>A0A1W1E753_9ZZZZ</name>
<accession>A0A1W1E753</accession>
<dbReference type="PANTHER" id="PTHR35812:SF1">
    <property type="entry name" value="LIPOPROTEIN"/>
    <property type="match status" value="1"/>
</dbReference>
<sequence length="169" mass="18399">MLIIKPLITATVLMISLAINAQTCNPNMTDGRQNNRYTDKGDGTILDKFTKLIWKKCAQGLSGDDCATGSVAIINWQQALQQANNSTFAGKSDWRLPNIKELSSLVRHNCYVPAINEALFPNADNGGFWSSSPFLSRSNEVWVVIFGDGGGHGNHYANGGNVRLVRSGQ</sequence>
<reference evidence="2" key="1">
    <citation type="submission" date="2016-10" db="EMBL/GenBank/DDBJ databases">
        <authorList>
            <person name="de Groot N.N."/>
        </authorList>
    </citation>
    <scope>NUCLEOTIDE SEQUENCE</scope>
</reference>
<organism evidence="2">
    <name type="scientific">hydrothermal vent metagenome</name>
    <dbReference type="NCBI Taxonomy" id="652676"/>
    <lineage>
        <taxon>unclassified sequences</taxon>
        <taxon>metagenomes</taxon>
        <taxon>ecological metagenomes</taxon>
    </lineage>
</organism>
<evidence type="ECO:0000313" key="2">
    <source>
        <dbReference type="EMBL" id="SFV89586.1"/>
    </source>
</evidence>
<dbReference type="Pfam" id="PF07603">
    <property type="entry name" value="Lcl_C"/>
    <property type="match status" value="1"/>
</dbReference>
<evidence type="ECO:0000259" key="1">
    <source>
        <dbReference type="Pfam" id="PF07603"/>
    </source>
</evidence>
<feature type="domain" description="Lcl C-terminal" evidence="1">
    <location>
        <begin position="43"/>
        <end position="166"/>
    </location>
</feature>
<protein>
    <recommendedName>
        <fullName evidence="1">Lcl C-terminal domain-containing protein</fullName>
    </recommendedName>
</protein>